<dbReference type="EMBL" id="CADCUP010000184">
    <property type="protein sequence ID" value="CAA9409837.1"/>
    <property type="molecule type" value="Genomic_DNA"/>
</dbReference>
<proteinExistence type="predicted"/>
<feature type="transmembrane region" description="Helical" evidence="1">
    <location>
        <begin position="198"/>
        <end position="216"/>
    </location>
</feature>
<evidence type="ECO:0008006" key="3">
    <source>
        <dbReference type="Google" id="ProtNLM"/>
    </source>
</evidence>
<feature type="transmembrane region" description="Helical" evidence="1">
    <location>
        <begin position="6"/>
        <end position="23"/>
    </location>
</feature>
<feature type="transmembrane region" description="Helical" evidence="1">
    <location>
        <begin position="30"/>
        <end position="49"/>
    </location>
</feature>
<reference evidence="2" key="1">
    <citation type="submission" date="2020-02" db="EMBL/GenBank/DDBJ databases">
        <authorList>
            <person name="Meier V. D."/>
        </authorList>
    </citation>
    <scope>NUCLEOTIDE SEQUENCE</scope>
    <source>
        <strain evidence="2">AVDCRST_MAG06</strain>
    </source>
</reference>
<accession>A0A6J4P9M6</accession>
<dbReference type="RefSeq" id="WP_295660760.1">
    <property type="nucleotide sequence ID" value="NZ_CADCUP010000184.1"/>
</dbReference>
<dbReference type="AlphaFoldDB" id="A0A6J4P9M6"/>
<sequence length="260" mass="26448">MTGDPAVLLTALMAGAAAACALRGTSTAPAAGPVLVVVAVVVGGAAVLLHPDPGHLVLLLVGAGVLAMAAALVRRRRRRLEARRRQASLLEACGVLSSELTAGQPPATALGRAVRVWPDLAPVLRSHDLGADVPEAWRSLARHPGAHDALVLAAAWQVSHRSGRGLGEALARVARGLRGAAATRRVVESELASARATARLLAALPVLALVVGGGTVPGSSPWGFLLGTPVGLACLGAGLSLGFLGLWWIEAIADDVERRC</sequence>
<dbReference type="PANTHER" id="PTHR35007:SF4">
    <property type="entry name" value="CONSERVED TRANSMEMBRANE PROTEIN-RELATED"/>
    <property type="match status" value="1"/>
</dbReference>
<feature type="transmembrane region" description="Helical" evidence="1">
    <location>
        <begin position="55"/>
        <end position="73"/>
    </location>
</feature>
<organism evidence="2">
    <name type="scientific">uncultured Nocardioides sp</name>
    <dbReference type="NCBI Taxonomy" id="198441"/>
    <lineage>
        <taxon>Bacteria</taxon>
        <taxon>Bacillati</taxon>
        <taxon>Actinomycetota</taxon>
        <taxon>Actinomycetes</taxon>
        <taxon>Propionibacteriales</taxon>
        <taxon>Nocardioidaceae</taxon>
        <taxon>Nocardioides</taxon>
        <taxon>environmental samples</taxon>
    </lineage>
</organism>
<evidence type="ECO:0000256" key="1">
    <source>
        <dbReference type="SAM" id="Phobius"/>
    </source>
</evidence>
<keyword evidence="1" id="KW-0472">Membrane</keyword>
<keyword evidence="1" id="KW-0812">Transmembrane</keyword>
<name>A0A6J4P9M6_9ACTN</name>
<protein>
    <recommendedName>
        <fullName evidence="3">Type II secretion system protein GspF domain-containing protein</fullName>
    </recommendedName>
</protein>
<keyword evidence="1" id="KW-1133">Transmembrane helix</keyword>
<dbReference type="PANTHER" id="PTHR35007">
    <property type="entry name" value="INTEGRAL MEMBRANE PROTEIN-RELATED"/>
    <property type="match status" value="1"/>
</dbReference>
<feature type="transmembrane region" description="Helical" evidence="1">
    <location>
        <begin position="222"/>
        <end position="249"/>
    </location>
</feature>
<gene>
    <name evidence="2" type="ORF">AVDCRST_MAG06-2782</name>
</gene>
<evidence type="ECO:0000313" key="2">
    <source>
        <dbReference type="EMBL" id="CAA9409837.1"/>
    </source>
</evidence>